<gene>
    <name evidence="1" type="ORF">BOLC1T05172H</name>
</gene>
<reference evidence="1" key="1">
    <citation type="submission" date="2018-11" db="EMBL/GenBank/DDBJ databases">
        <authorList>
            <consortium name="Genoscope - CEA"/>
            <person name="William W."/>
        </authorList>
    </citation>
    <scope>NUCLEOTIDE SEQUENCE</scope>
</reference>
<accession>A0A3P6F548</accession>
<dbReference type="AlphaFoldDB" id="A0A3P6F548"/>
<proteinExistence type="predicted"/>
<protein>
    <submittedName>
        <fullName evidence="1">Uncharacterized protein</fullName>
    </submittedName>
</protein>
<dbReference type="EMBL" id="LR031878">
    <property type="protein sequence ID" value="VDD52783.1"/>
    <property type="molecule type" value="Genomic_DNA"/>
</dbReference>
<organism evidence="1">
    <name type="scientific">Brassica oleracea</name>
    <name type="common">Wild cabbage</name>
    <dbReference type="NCBI Taxonomy" id="3712"/>
    <lineage>
        <taxon>Eukaryota</taxon>
        <taxon>Viridiplantae</taxon>
        <taxon>Streptophyta</taxon>
        <taxon>Embryophyta</taxon>
        <taxon>Tracheophyta</taxon>
        <taxon>Spermatophyta</taxon>
        <taxon>Magnoliopsida</taxon>
        <taxon>eudicotyledons</taxon>
        <taxon>Gunneridae</taxon>
        <taxon>Pentapetalae</taxon>
        <taxon>rosids</taxon>
        <taxon>malvids</taxon>
        <taxon>Brassicales</taxon>
        <taxon>Brassicaceae</taxon>
        <taxon>Brassiceae</taxon>
        <taxon>Brassica</taxon>
    </lineage>
</organism>
<sequence length="72" mass="8072">MRGERRGVFLFGRLVSSLSRAKPDLRPFPSHIHSFSPSPSPLTSQFRIRTLTHEPICLSGLIRTGLVSGRTR</sequence>
<evidence type="ECO:0000313" key="1">
    <source>
        <dbReference type="EMBL" id="VDD52783.1"/>
    </source>
</evidence>
<name>A0A3P6F548_BRAOL</name>